<dbReference type="PRINTS" id="PR00313">
    <property type="entry name" value="CABNDNGRPT"/>
</dbReference>
<evidence type="ECO:0000313" key="6">
    <source>
        <dbReference type="Proteomes" id="UP000805841"/>
    </source>
</evidence>
<keyword evidence="6" id="KW-1185">Reference proteome</keyword>
<dbReference type="EMBL" id="JAAOCA010000008">
    <property type="protein sequence ID" value="MBD1598772.1"/>
    <property type="molecule type" value="Genomic_DNA"/>
</dbReference>
<keyword evidence="3" id="KW-0106">Calcium</keyword>
<gene>
    <name evidence="5" type="ORF">HAQ05_08640</name>
</gene>
<dbReference type="PROSITE" id="PS00330">
    <property type="entry name" value="HEMOLYSIN_CALCIUM"/>
    <property type="match status" value="1"/>
</dbReference>
<dbReference type="InterPro" id="IPR001343">
    <property type="entry name" value="Hemolysn_Ca-bd"/>
</dbReference>
<sequence length="323" mass="33783">MSLSRLASTDANATPVGTSGPDTLRGTNSSESIHGKGGDDYLYGNGGNDRLYGDGGNDVIHGGLGRDTSEGGAGADTFVFNNITESYQGGGHSHSDLILDFSSNDRIDVSALGFTGLGNGHDHTLRVEVNDAGTRTYLKSYAVDEGGDRFQLAFEGDVSQYLTQERVIGNGGDDVINSGLGANALRGGAGADTFVFDNILDSYQQEGISASDLILDFSEDDRIDVSALGFTGLGDGQDHSLRVEVNDAGTRTYLKSYESDESGRRFQVTFDGDVSQYLVENNLIFASTNPTTSGSQATVSSTAHEAVAVEPLGVPPHDPSGTA</sequence>
<dbReference type="RefSeq" id="WP_190419415.1">
    <property type="nucleotide sequence ID" value="NZ_JAAOCA010000008.1"/>
</dbReference>
<evidence type="ECO:0000256" key="3">
    <source>
        <dbReference type="ARBA" id="ARBA00022837"/>
    </source>
</evidence>
<name>A0ABR7Z027_9PSED</name>
<dbReference type="InterPro" id="IPR018511">
    <property type="entry name" value="Hemolysin-typ_Ca-bd_CS"/>
</dbReference>
<dbReference type="Gene3D" id="2.150.10.10">
    <property type="entry name" value="Serralysin-like metalloprotease, C-terminal"/>
    <property type="match status" value="2"/>
</dbReference>
<dbReference type="PANTHER" id="PTHR38340:SF1">
    <property type="entry name" value="S-LAYER PROTEIN"/>
    <property type="match status" value="1"/>
</dbReference>
<evidence type="ECO:0000256" key="1">
    <source>
        <dbReference type="ARBA" id="ARBA00004613"/>
    </source>
</evidence>
<protein>
    <recommendedName>
        <fullName evidence="7">Calcium-binding protein</fullName>
    </recommendedName>
</protein>
<proteinExistence type="predicted"/>
<evidence type="ECO:0008006" key="7">
    <source>
        <dbReference type="Google" id="ProtNLM"/>
    </source>
</evidence>
<comment type="subcellular location">
    <subcellularLocation>
        <location evidence="1">Secreted</location>
    </subcellularLocation>
</comment>
<feature type="region of interest" description="Disordered" evidence="4">
    <location>
        <begin position="1"/>
        <end position="41"/>
    </location>
</feature>
<dbReference type="InterPro" id="IPR050557">
    <property type="entry name" value="RTX_toxin/Mannuronan_C5-epim"/>
</dbReference>
<dbReference type="Proteomes" id="UP000805841">
    <property type="component" value="Unassembled WGS sequence"/>
</dbReference>
<dbReference type="InterPro" id="IPR011049">
    <property type="entry name" value="Serralysin-like_metalloprot_C"/>
</dbReference>
<dbReference type="PANTHER" id="PTHR38340">
    <property type="entry name" value="S-LAYER PROTEIN"/>
    <property type="match status" value="1"/>
</dbReference>
<comment type="caution">
    <text evidence="5">The sequence shown here is derived from an EMBL/GenBank/DDBJ whole genome shotgun (WGS) entry which is preliminary data.</text>
</comment>
<evidence type="ECO:0000313" key="5">
    <source>
        <dbReference type="EMBL" id="MBD1598772.1"/>
    </source>
</evidence>
<dbReference type="SUPFAM" id="SSF51120">
    <property type="entry name" value="beta-Roll"/>
    <property type="match status" value="2"/>
</dbReference>
<dbReference type="Pfam" id="PF00353">
    <property type="entry name" value="HemolysinCabind"/>
    <property type="match status" value="2"/>
</dbReference>
<keyword evidence="2" id="KW-0964">Secreted</keyword>
<evidence type="ECO:0000256" key="2">
    <source>
        <dbReference type="ARBA" id="ARBA00022525"/>
    </source>
</evidence>
<reference evidence="5 6" key="1">
    <citation type="journal article" date="2020" name="Insects">
        <title>Bacteria Belonging to Pseudomonas typographi sp. nov. from the Bark Beetle Ips typographus Have Genomic Potential to Aid in the Host Ecology.</title>
        <authorList>
            <person name="Peral-Aranega E."/>
            <person name="Saati-Santamaria Z."/>
            <person name="Kolarik M."/>
            <person name="Rivas R."/>
            <person name="Garcia-Fraile P."/>
        </authorList>
    </citation>
    <scope>NUCLEOTIDE SEQUENCE [LARGE SCALE GENOMIC DNA]</scope>
    <source>
        <strain evidence="5 6">CA3A</strain>
    </source>
</reference>
<evidence type="ECO:0000256" key="4">
    <source>
        <dbReference type="SAM" id="MobiDB-lite"/>
    </source>
</evidence>
<feature type="compositionally biased region" description="Polar residues" evidence="4">
    <location>
        <begin position="1"/>
        <end position="32"/>
    </location>
</feature>
<organism evidence="5 6">
    <name type="scientific">Pseudomonas typographi</name>
    <dbReference type="NCBI Taxonomy" id="2715964"/>
    <lineage>
        <taxon>Bacteria</taxon>
        <taxon>Pseudomonadati</taxon>
        <taxon>Pseudomonadota</taxon>
        <taxon>Gammaproteobacteria</taxon>
        <taxon>Pseudomonadales</taxon>
        <taxon>Pseudomonadaceae</taxon>
        <taxon>Pseudomonas</taxon>
    </lineage>
</organism>
<accession>A0ABR7Z027</accession>